<comment type="caution">
    <text evidence="2">The sequence shown here is derived from an EMBL/GenBank/DDBJ whole genome shotgun (WGS) entry which is preliminary data.</text>
</comment>
<dbReference type="InterPro" id="IPR051681">
    <property type="entry name" value="Ser/Thr_Kinases-Pseudokinases"/>
</dbReference>
<dbReference type="Pfam" id="PF00069">
    <property type="entry name" value="Pkinase"/>
    <property type="match status" value="1"/>
</dbReference>
<dbReference type="PANTHER" id="PTHR44329:SF160">
    <property type="entry name" value="OS05G0577700 PROTEIN"/>
    <property type="match status" value="1"/>
</dbReference>
<dbReference type="PANTHER" id="PTHR44329">
    <property type="entry name" value="SERINE/THREONINE-PROTEIN KINASE TNNI3K-RELATED"/>
    <property type="match status" value="1"/>
</dbReference>
<dbReference type="Gramene" id="PHT64904">
    <property type="protein sequence ID" value="PHT64904"/>
    <property type="gene ID" value="T459_29329"/>
</dbReference>
<dbReference type="Gene3D" id="1.10.510.10">
    <property type="entry name" value="Transferase(Phosphotransferase) domain 1"/>
    <property type="match status" value="1"/>
</dbReference>
<proteinExistence type="predicted"/>
<keyword evidence="3" id="KW-1185">Reference proteome</keyword>
<dbReference type="Proteomes" id="UP000222542">
    <property type="component" value="Unassembled WGS sequence"/>
</dbReference>
<evidence type="ECO:0000313" key="2">
    <source>
        <dbReference type="EMBL" id="PHT64904.1"/>
    </source>
</evidence>
<accession>A0A2G2Y596</accession>
<name>A0A2G2Y596_CAPAN</name>
<dbReference type="GO" id="GO:0007165">
    <property type="term" value="P:signal transduction"/>
    <property type="evidence" value="ECO:0000318"/>
    <property type="project" value="GO_Central"/>
</dbReference>
<dbReference type="InterPro" id="IPR011009">
    <property type="entry name" value="Kinase-like_dom_sf"/>
</dbReference>
<reference evidence="2 3" key="2">
    <citation type="journal article" date="2017" name="Genome Biol.">
        <title>New reference genome sequences of hot pepper reveal the massive evolution of plant disease-resistance genes by retroduplication.</title>
        <authorList>
            <person name="Kim S."/>
            <person name="Park J."/>
            <person name="Yeom S.I."/>
            <person name="Kim Y.M."/>
            <person name="Seo E."/>
            <person name="Kim K.T."/>
            <person name="Kim M.S."/>
            <person name="Lee J.M."/>
            <person name="Cheong K."/>
            <person name="Shin H.S."/>
            <person name="Kim S.B."/>
            <person name="Han K."/>
            <person name="Lee J."/>
            <person name="Park M."/>
            <person name="Lee H.A."/>
            <person name="Lee H.Y."/>
            <person name="Lee Y."/>
            <person name="Oh S."/>
            <person name="Lee J.H."/>
            <person name="Choi E."/>
            <person name="Choi E."/>
            <person name="Lee S.E."/>
            <person name="Jeon J."/>
            <person name="Kim H."/>
            <person name="Choi G."/>
            <person name="Song H."/>
            <person name="Lee J."/>
            <person name="Lee S.C."/>
            <person name="Kwon J.K."/>
            <person name="Lee H.Y."/>
            <person name="Koo N."/>
            <person name="Hong Y."/>
            <person name="Kim R.W."/>
            <person name="Kang W.H."/>
            <person name="Huh J.H."/>
            <person name="Kang B.C."/>
            <person name="Yang T.J."/>
            <person name="Lee Y.H."/>
            <person name="Bennetzen J.L."/>
            <person name="Choi D."/>
        </authorList>
    </citation>
    <scope>NUCLEOTIDE SEQUENCE [LARGE SCALE GENOMIC DNA]</scope>
    <source>
        <strain evidence="3">cv. CM334</strain>
    </source>
</reference>
<dbReference type="EMBL" id="AYRZ02000012">
    <property type="protein sequence ID" value="PHT64904.1"/>
    <property type="molecule type" value="Genomic_DNA"/>
</dbReference>
<dbReference type="InterPro" id="IPR000719">
    <property type="entry name" value="Prot_kinase_dom"/>
</dbReference>
<dbReference type="OMA" id="SASRCQW"/>
<organism evidence="2 3">
    <name type="scientific">Capsicum annuum</name>
    <name type="common">Capsicum pepper</name>
    <dbReference type="NCBI Taxonomy" id="4072"/>
    <lineage>
        <taxon>Eukaryota</taxon>
        <taxon>Viridiplantae</taxon>
        <taxon>Streptophyta</taxon>
        <taxon>Embryophyta</taxon>
        <taxon>Tracheophyta</taxon>
        <taxon>Spermatophyta</taxon>
        <taxon>Magnoliopsida</taxon>
        <taxon>eudicotyledons</taxon>
        <taxon>Gunneridae</taxon>
        <taxon>Pentapetalae</taxon>
        <taxon>asterids</taxon>
        <taxon>lamiids</taxon>
        <taxon>Solanales</taxon>
        <taxon>Solanaceae</taxon>
        <taxon>Solanoideae</taxon>
        <taxon>Capsiceae</taxon>
        <taxon>Capsicum</taxon>
    </lineage>
</organism>
<dbReference type="PROSITE" id="PS50011">
    <property type="entry name" value="PROTEIN_KINASE_DOM"/>
    <property type="match status" value="1"/>
</dbReference>
<dbReference type="AlphaFoldDB" id="A0A2G2Y596"/>
<gene>
    <name evidence="2" type="ORF">T459_29329</name>
</gene>
<dbReference type="GO" id="GO:0004674">
    <property type="term" value="F:protein serine/threonine kinase activity"/>
    <property type="evidence" value="ECO:0000318"/>
    <property type="project" value="GO_Central"/>
</dbReference>
<feature type="domain" description="Protein kinase" evidence="1">
    <location>
        <begin position="54"/>
        <end position="202"/>
    </location>
</feature>
<dbReference type="SUPFAM" id="SSF56112">
    <property type="entry name" value="Protein kinase-like (PK-like)"/>
    <property type="match status" value="1"/>
</dbReference>
<evidence type="ECO:0000259" key="1">
    <source>
        <dbReference type="PROSITE" id="PS50011"/>
    </source>
</evidence>
<dbReference type="Gene3D" id="3.30.200.20">
    <property type="entry name" value="Phosphorylase Kinase, domain 1"/>
    <property type="match status" value="1"/>
</dbReference>
<dbReference type="GO" id="GO:0005524">
    <property type="term" value="F:ATP binding"/>
    <property type="evidence" value="ECO:0007669"/>
    <property type="project" value="InterPro"/>
</dbReference>
<reference evidence="2 3" key="1">
    <citation type="journal article" date="2014" name="Nat. Genet.">
        <title>Genome sequence of the hot pepper provides insights into the evolution of pungency in Capsicum species.</title>
        <authorList>
            <person name="Kim S."/>
            <person name="Park M."/>
            <person name="Yeom S.I."/>
            <person name="Kim Y.M."/>
            <person name="Lee J.M."/>
            <person name="Lee H.A."/>
            <person name="Seo E."/>
            <person name="Choi J."/>
            <person name="Cheong K."/>
            <person name="Kim K.T."/>
            <person name="Jung K."/>
            <person name="Lee G.W."/>
            <person name="Oh S.K."/>
            <person name="Bae C."/>
            <person name="Kim S.B."/>
            <person name="Lee H.Y."/>
            <person name="Kim S.Y."/>
            <person name="Kim M.S."/>
            <person name="Kang B.C."/>
            <person name="Jo Y.D."/>
            <person name="Yang H.B."/>
            <person name="Jeong H.J."/>
            <person name="Kang W.H."/>
            <person name="Kwon J.K."/>
            <person name="Shin C."/>
            <person name="Lim J.Y."/>
            <person name="Park J.H."/>
            <person name="Huh J.H."/>
            <person name="Kim J.S."/>
            <person name="Kim B.D."/>
            <person name="Cohen O."/>
            <person name="Paran I."/>
            <person name="Suh M.C."/>
            <person name="Lee S.B."/>
            <person name="Kim Y.K."/>
            <person name="Shin Y."/>
            <person name="Noh S.J."/>
            <person name="Park J."/>
            <person name="Seo Y.S."/>
            <person name="Kwon S.Y."/>
            <person name="Kim H.A."/>
            <person name="Park J.M."/>
            <person name="Kim H.J."/>
            <person name="Choi S.B."/>
            <person name="Bosland P.W."/>
            <person name="Reeves G."/>
            <person name="Jo S.H."/>
            <person name="Lee B.W."/>
            <person name="Cho H.T."/>
            <person name="Choi H.S."/>
            <person name="Lee M.S."/>
            <person name="Yu Y."/>
            <person name="Do Choi Y."/>
            <person name="Park B.S."/>
            <person name="van Deynze A."/>
            <person name="Ashrafi H."/>
            <person name="Hill T."/>
            <person name="Kim W.T."/>
            <person name="Pai H.S."/>
            <person name="Ahn H.K."/>
            <person name="Yeam I."/>
            <person name="Giovannoni J.J."/>
            <person name="Rose J.K."/>
            <person name="Sorensen I."/>
            <person name="Lee S.J."/>
            <person name="Kim R.W."/>
            <person name="Choi I.Y."/>
            <person name="Choi B.S."/>
            <person name="Lim J.S."/>
            <person name="Lee Y.H."/>
            <person name="Choi D."/>
        </authorList>
    </citation>
    <scope>NUCLEOTIDE SEQUENCE [LARGE SCALE GENOMIC DNA]</scope>
    <source>
        <strain evidence="3">cv. CM334</strain>
    </source>
</reference>
<sequence length="202" mass="23103">MAKNQIKADIDLRRMDEQLDKHLARIIGENNKKGYEECSKAEVVEEWELDPKKLKISKFIAKGAYGSVYKGVYDGKQVVVKILHLSDEKRRATLTKAFAQQVSIWHKLDHPNVARLIGASKRLPEVSTSGRRWKWNFAARNHTWEKYRVGYCIVVGGTLRSHLLKNSILGRRLSLNSVTKLALDVARGLSYLHSKKVIPRDV</sequence>
<evidence type="ECO:0000313" key="3">
    <source>
        <dbReference type="Proteomes" id="UP000222542"/>
    </source>
</evidence>
<protein>
    <recommendedName>
        <fullName evidence="1">Protein kinase domain-containing protein</fullName>
    </recommendedName>
</protein>